<keyword evidence="2" id="KW-0472">Membrane</keyword>
<evidence type="ECO:0000313" key="3">
    <source>
        <dbReference type="EMBL" id="MPC92934.1"/>
    </source>
</evidence>
<dbReference type="Proteomes" id="UP000324222">
    <property type="component" value="Unassembled WGS sequence"/>
</dbReference>
<evidence type="ECO:0000256" key="2">
    <source>
        <dbReference type="SAM" id="Phobius"/>
    </source>
</evidence>
<proteinExistence type="predicted"/>
<reference evidence="3 4" key="1">
    <citation type="submission" date="2019-05" db="EMBL/GenBank/DDBJ databases">
        <title>Another draft genome of Portunus trituberculatus and its Hox gene families provides insights of decapod evolution.</title>
        <authorList>
            <person name="Jeong J.-H."/>
            <person name="Song I."/>
            <person name="Kim S."/>
            <person name="Choi T."/>
            <person name="Kim D."/>
            <person name="Ryu S."/>
            <person name="Kim W."/>
        </authorList>
    </citation>
    <scope>NUCLEOTIDE SEQUENCE [LARGE SCALE GENOMIC DNA]</scope>
    <source>
        <tissue evidence="3">Muscle</tissue>
    </source>
</reference>
<dbReference type="EMBL" id="VSRR010093028">
    <property type="protein sequence ID" value="MPC92934.1"/>
    <property type="molecule type" value="Genomic_DNA"/>
</dbReference>
<keyword evidence="2" id="KW-0812">Transmembrane</keyword>
<comment type="caution">
    <text evidence="3">The sequence shown here is derived from an EMBL/GenBank/DDBJ whole genome shotgun (WGS) entry which is preliminary data.</text>
</comment>
<feature type="transmembrane region" description="Helical" evidence="2">
    <location>
        <begin position="34"/>
        <end position="50"/>
    </location>
</feature>
<sequence>MDASLYCLLFVVSEPAHQHKVLAKKSRRRRNSPVVYFVYFANILCFRLVLTSCHWNVTQKQSEACEGSISHQVTLRSDEQHGEAREPRAPGRASLPPSHSPNTADPRRPT</sequence>
<evidence type="ECO:0000313" key="4">
    <source>
        <dbReference type="Proteomes" id="UP000324222"/>
    </source>
</evidence>
<keyword evidence="2" id="KW-1133">Transmembrane helix</keyword>
<evidence type="ECO:0000256" key="1">
    <source>
        <dbReference type="SAM" id="MobiDB-lite"/>
    </source>
</evidence>
<organism evidence="3 4">
    <name type="scientific">Portunus trituberculatus</name>
    <name type="common">Swimming crab</name>
    <name type="synonym">Neptunus trituberculatus</name>
    <dbReference type="NCBI Taxonomy" id="210409"/>
    <lineage>
        <taxon>Eukaryota</taxon>
        <taxon>Metazoa</taxon>
        <taxon>Ecdysozoa</taxon>
        <taxon>Arthropoda</taxon>
        <taxon>Crustacea</taxon>
        <taxon>Multicrustacea</taxon>
        <taxon>Malacostraca</taxon>
        <taxon>Eumalacostraca</taxon>
        <taxon>Eucarida</taxon>
        <taxon>Decapoda</taxon>
        <taxon>Pleocyemata</taxon>
        <taxon>Brachyura</taxon>
        <taxon>Eubrachyura</taxon>
        <taxon>Portunoidea</taxon>
        <taxon>Portunidae</taxon>
        <taxon>Portuninae</taxon>
        <taxon>Portunus</taxon>
    </lineage>
</organism>
<dbReference type="AlphaFoldDB" id="A0A5B7JKX7"/>
<protein>
    <submittedName>
        <fullName evidence="3">Uncharacterized protein</fullName>
    </submittedName>
</protein>
<keyword evidence="4" id="KW-1185">Reference proteome</keyword>
<feature type="region of interest" description="Disordered" evidence="1">
    <location>
        <begin position="63"/>
        <end position="110"/>
    </location>
</feature>
<name>A0A5B7JKX7_PORTR</name>
<gene>
    <name evidence="3" type="ORF">E2C01_088047</name>
</gene>
<feature type="compositionally biased region" description="Basic and acidic residues" evidence="1">
    <location>
        <begin position="76"/>
        <end position="89"/>
    </location>
</feature>
<accession>A0A5B7JKX7</accession>